<dbReference type="PANTHER" id="PTHR10192:SF5">
    <property type="entry name" value="GEPHYRIN"/>
    <property type="match status" value="1"/>
</dbReference>
<organism evidence="6 7">
    <name type="scientific">Helicobacter hepaticus (strain ATCC 51449 / 3B1)</name>
    <dbReference type="NCBI Taxonomy" id="235279"/>
    <lineage>
        <taxon>Bacteria</taxon>
        <taxon>Pseudomonadati</taxon>
        <taxon>Campylobacterota</taxon>
        <taxon>Epsilonproteobacteria</taxon>
        <taxon>Campylobacterales</taxon>
        <taxon>Helicobacteraceae</taxon>
        <taxon>Helicobacter</taxon>
    </lineage>
</organism>
<feature type="domain" description="MoaB/Mog" evidence="5">
    <location>
        <begin position="178"/>
        <end position="315"/>
    </location>
</feature>
<keyword evidence="4" id="KW-0808">Transferase</keyword>
<dbReference type="SUPFAM" id="SSF53218">
    <property type="entry name" value="Molybdenum cofactor biosynthesis proteins"/>
    <property type="match status" value="1"/>
</dbReference>
<dbReference type="EMBL" id="AE017125">
    <property type="protein sequence ID" value="AAP77340.1"/>
    <property type="molecule type" value="Genomic_DNA"/>
</dbReference>
<dbReference type="Pfam" id="PF00994">
    <property type="entry name" value="MoCF_biosynth"/>
    <property type="match status" value="1"/>
</dbReference>
<comment type="function">
    <text evidence="1 4">Catalyzes the insertion of molybdate into adenylated molybdopterin with the concomitant release of AMP.</text>
</comment>
<dbReference type="eggNOG" id="COG0303">
    <property type="taxonomic scope" value="Bacteria"/>
</dbReference>
<proteinExistence type="inferred from homology"/>
<keyword evidence="4" id="KW-0501">Molybdenum cofactor biosynthesis</keyword>
<name>Q7VI65_HELHP</name>
<dbReference type="HOGENOM" id="CLU_010186_7_1_7"/>
<dbReference type="Proteomes" id="UP000002495">
    <property type="component" value="Chromosome"/>
</dbReference>
<dbReference type="Gene3D" id="3.90.105.10">
    <property type="entry name" value="Molybdopterin biosynthesis moea protein, domain 2"/>
    <property type="match status" value="1"/>
</dbReference>
<dbReference type="InterPro" id="IPR036688">
    <property type="entry name" value="MoeA_C_domain_IV_sf"/>
</dbReference>
<gene>
    <name evidence="6" type="primary">moeA_2</name>
    <name evidence="6" type="ordered locus">HH_0743</name>
</gene>
<evidence type="ECO:0000313" key="7">
    <source>
        <dbReference type="Proteomes" id="UP000002495"/>
    </source>
</evidence>
<dbReference type="InterPro" id="IPR038987">
    <property type="entry name" value="MoeA-like"/>
</dbReference>
<dbReference type="UniPathway" id="UPA00344"/>
<dbReference type="PANTHER" id="PTHR10192">
    <property type="entry name" value="MOLYBDOPTERIN BIOSYNTHESIS PROTEIN"/>
    <property type="match status" value="1"/>
</dbReference>
<keyword evidence="7" id="KW-1185">Reference proteome</keyword>
<evidence type="ECO:0000256" key="2">
    <source>
        <dbReference type="ARBA" id="ARBA00010763"/>
    </source>
</evidence>
<dbReference type="InterPro" id="IPR036425">
    <property type="entry name" value="MoaB/Mog-like_dom_sf"/>
</dbReference>
<comment type="cofactor">
    <cofactor evidence="4">
        <name>Mg(2+)</name>
        <dbReference type="ChEBI" id="CHEBI:18420"/>
    </cofactor>
</comment>
<dbReference type="InterPro" id="IPR001453">
    <property type="entry name" value="MoaB/Mog_dom"/>
</dbReference>
<dbReference type="Gene3D" id="2.170.190.11">
    <property type="entry name" value="Molybdopterin biosynthesis moea protein, domain 3"/>
    <property type="match status" value="1"/>
</dbReference>
<comment type="similarity">
    <text evidence="2 4">Belongs to the MoeA family.</text>
</comment>
<dbReference type="GO" id="GO:0046872">
    <property type="term" value="F:metal ion binding"/>
    <property type="evidence" value="ECO:0007669"/>
    <property type="project" value="UniProtKB-UniRule"/>
</dbReference>
<reference evidence="6 7" key="1">
    <citation type="journal article" date="2003" name="Proc. Natl. Acad. Sci. U.S.A.">
        <title>The complete genome sequence of the carcinogenic bacterium Helicobacter hepaticus.</title>
        <authorList>
            <person name="Suerbaum S."/>
            <person name="Josenhans C."/>
            <person name="Sterzenbach T."/>
            <person name="Drescher B."/>
            <person name="Brandt P."/>
            <person name="Bell M."/>
            <person name="Droege M."/>
            <person name="Fartmann B."/>
            <person name="Fischer H.-P."/>
            <person name="Ge Z."/>
            <person name="Hoerster A."/>
            <person name="Holland R."/>
            <person name="Klein K."/>
            <person name="Koenig J."/>
            <person name="Macko L."/>
            <person name="Mendz G.L."/>
            <person name="Nyakatura G."/>
            <person name="Schauer D.B."/>
            <person name="Shen Z."/>
            <person name="Weber J."/>
            <person name="Frosch M."/>
            <person name="Fox J.G."/>
        </authorList>
    </citation>
    <scope>NUCLEOTIDE SEQUENCE [LARGE SCALE GENOMIC DNA]</scope>
    <source>
        <strain evidence="7">ATCC 51449 / 3B1</strain>
    </source>
</reference>
<evidence type="ECO:0000256" key="1">
    <source>
        <dbReference type="ARBA" id="ARBA00002901"/>
    </source>
</evidence>
<dbReference type="KEGG" id="hhe:HH_0743"/>
<sequence>MTTFNQALQIGISLPPTKHTHTLPLFESYGTILAQDIIATRSLPAFDNSAMDGYAIRMQDYGTHCICDGSILAGADSSAFALAQGHTYKVMTGSMLPQNTQAVVQIEWVQEDESGVYIPALNCNQNLIQGQNIRFKGEEIAQDSLLLQRGKRLNHLDLSVIASQGISEVQSFVPLRIGIYSSGDEVIEPNQSAKAHQIYNTNATSLYTLLKQRGYECSYEGILQDDKKALCEAIEQFNKYDVIITSGGASVGDADLIKEVLQMQGAKMLFDGINVKPGRHLGFATLGKTLIILLPGNPLALLLHLHTLILSILESLQGGSAFYPQSLSLKLDEALKLKANTTSMILGRCENETFIPHNGGKIGSSSLTNMWKNNAIALFDNVQFLPKGAPIKVISYNADFCDIIDFINYEIL</sequence>
<keyword evidence="4" id="KW-0500">Molybdenum</keyword>
<dbReference type="AlphaFoldDB" id="Q7VI65"/>
<dbReference type="Gene3D" id="2.40.340.10">
    <property type="entry name" value="MoeA, C-terminal, domain IV"/>
    <property type="match status" value="1"/>
</dbReference>
<evidence type="ECO:0000256" key="4">
    <source>
        <dbReference type="RuleBase" id="RU365090"/>
    </source>
</evidence>
<comment type="catalytic activity">
    <reaction evidence="3">
        <text>adenylyl-molybdopterin + molybdate = Mo-molybdopterin + AMP + H(+)</text>
        <dbReference type="Rhea" id="RHEA:35047"/>
        <dbReference type="ChEBI" id="CHEBI:15378"/>
        <dbReference type="ChEBI" id="CHEBI:36264"/>
        <dbReference type="ChEBI" id="CHEBI:62727"/>
        <dbReference type="ChEBI" id="CHEBI:71302"/>
        <dbReference type="ChEBI" id="CHEBI:456215"/>
        <dbReference type="EC" id="2.10.1.1"/>
    </reaction>
</comment>
<evidence type="ECO:0000256" key="3">
    <source>
        <dbReference type="ARBA" id="ARBA00047317"/>
    </source>
</evidence>
<dbReference type="GO" id="GO:0061599">
    <property type="term" value="F:molybdopterin molybdotransferase activity"/>
    <property type="evidence" value="ECO:0007669"/>
    <property type="project" value="UniProtKB-UniRule"/>
</dbReference>
<dbReference type="RefSeq" id="WP_011115585.1">
    <property type="nucleotide sequence ID" value="NC_004917.1"/>
</dbReference>
<dbReference type="Gene3D" id="3.40.980.10">
    <property type="entry name" value="MoaB/Mog-like domain"/>
    <property type="match status" value="1"/>
</dbReference>
<dbReference type="SMART" id="SM00852">
    <property type="entry name" value="MoCF_biosynth"/>
    <property type="match status" value="1"/>
</dbReference>
<evidence type="ECO:0000313" key="6">
    <source>
        <dbReference type="EMBL" id="AAP77340.1"/>
    </source>
</evidence>
<dbReference type="SUPFAM" id="SSF63882">
    <property type="entry name" value="MoeA N-terminal region -like"/>
    <property type="match status" value="1"/>
</dbReference>
<dbReference type="CDD" id="cd00887">
    <property type="entry name" value="MoeA"/>
    <property type="match status" value="1"/>
</dbReference>
<dbReference type="GO" id="GO:0006777">
    <property type="term" value="P:Mo-molybdopterin cofactor biosynthetic process"/>
    <property type="evidence" value="ECO:0007669"/>
    <property type="project" value="UniProtKB-UniRule"/>
</dbReference>
<dbReference type="InterPro" id="IPR036135">
    <property type="entry name" value="MoeA_linker/N_sf"/>
</dbReference>
<evidence type="ECO:0000259" key="5">
    <source>
        <dbReference type="SMART" id="SM00852"/>
    </source>
</evidence>
<comment type="pathway">
    <text evidence="4">Cofactor biosynthesis; molybdopterin biosynthesis.</text>
</comment>
<dbReference type="EC" id="2.10.1.1" evidence="4"/>
<protein>
    <recommendedName>
        <fullName evidence="4">Molybdopterin molybdenumtransferase</fullName>
        <ecNumber evidence="4">2.10.1.1</ecNumber>
    </recommendedName>
</protein>
<dbReference type="GO" id="GO:0005829">
    <property type="term" value="C:cytosol"/>
    <property type="evidence" value="ECO:0007669"/>
    <property type="project" value="TreeGrafter"/>
</dbReference>
<dbReference type="Pfam" id="PF03453">
    <property type="entry name" value="MoeA_N"/>
    <property type="match status" value="1"/>
</dbReference>
<keyword evidence="4" id="KW-0479">Metal-binding</keyword>
<keyword evidence="4" id="KW-0460">Magnesium</keyword>
<dbReference type="OrthoDB" id="9804758at2"/>
<dbReference type="STRING" id="235279.HH_0743"/>
<dbReference type="InterPro" id="IPR005110">
    <property type="entry name" value="MoeA_linker/N"/>
</dbReference>
<accession>Q7VI65</accession>
<dbReference type="NCBIfam" id="TIGR00177">
    <property type="entry name" value="molyb_syn"/>
    <property type="match status" value="1"/>
</dbReference>